<feature type="transmembrane region" description="Helical" evidence="1">
    <location>
        <begin position="41"/>
        <end position="64"/>
    </location>
</feature>
<reference evidence="2" key="1">
    <citation type="journal article" date="2014" name="Int. J. Syst. Evol. Microbiol.">
        <title>Complete genome sequence of Corynebacterium casei LMG S-19264T (=DSM 44701T), isolated from a smear-ripened cheese.</title>
        <authorList>
            <consortium name="US DOE Joint Genome Institute (JGI-PGF)"/>
            <person name="Walter F."/>
            <person name="Albersmeier A."/>
            <person name="Kalinowski J."/>
            <person name="Ruckert C."/>
        </authorList>
    </citation>
    <scope>NUCLEOTIDE SEQUENCE</scope>
    <source>
        <strain evidence="2">CGMCC 1.12813</strain>
    </source>
</reference>
<dbReference type="Proteomes" id="UP000606922">
    <property type="component" value="Unassembled WGS sequence"/>
</dbReference>
<accession>A0A916WHA0</accession>
<evidence type="ECO:0000313" key="2">
    <source>
        <dbReference type="EMBL" id="GGB01188.1"/>
    </source>
</evidence>
<reference evidence="2" key="2">
    <citation type="submission" date="2020-09" db="EMBL/GenBank/DDBJ databases">
        <authorList>
            <person name="Sun Q."/>
            <person name="Zhou Y."/>
        </authorList>
    </citation>
    <scope>NUCLEOTIDE SEQUENCE</scope>
    <source>
        <strain evidence="2">CGMCC 1.12813</strain>
    </source>
</reference>
<dbReference type="RefSeq" id="WP_188509994.1">
    <property type="nucleotide sequence ID" value="NZ_BMGB01000001.1"/>
</dbReference>
<gene>
    <name evidence="2" type="ORF">GCM10010979_14660</name>
</gene>
<evidence type="ECO:0000313" key="3">
    <source>
        <dbReference type="Proteomes" id="UP000606922"/>
    </source>
</evidence>
<sequence length="98" mass="9438">MVSPAIAASKRRAALVALVLAVVGGAAQVAGYTLGEGDELGFTILMYSGVFVAAAGVIVASAALVGDGPRLVALTAIVVAVAPVVVLLAATALAPPVD</sequence>
<dbReference type="EMBL" id="BMGB01000001">
    <property type="protein sequence ID" value="GGB01188.1"/>
    <property type="molecule type" value="Genomic_DNA"/>
</dbReference>
<name>A0A916WHA0_9MICO</name>
<keyword evidence="1" id="KW-0472">Membrane</keyword>
<feature type="transmembrane region" description="Helical" evidence="1">
    <location>
        <begin position="71"/>
        <end position="94"/>
    </location>
</feature>
<comment type="caution">
    <text evidence="2">The sequence shown here is derived from an EMBL/GenBank/DDBJ whole genome shotgun (WGS) entry which is preliminary data.</text>
</comment>
<evidence type="ECO:0000256" key="1">
    <source>
        <dbReference type="SAM" id="Phobius"/>
    </source>
</evidence>
<keyword evidence="3" id="KW-1185">Reference proteome</keyword>
<organism evidence="2 3">
    <name type="scientific">Conyzicola nivalis</name>
    <dbReference type="NCBI Taxonomy" id="1477021"/>
    <lineage>
        <taxon>Bacteria</taxon>
        <taxon>Bacillati</taxon>
        <taxon>Actinomycetota</taxon>
        <taxon>Actinomycetes</taxon>
        <taxon>Micrococcales</taxon>
        <taxon>Microbacteriaceae</taxon>
        <taxon>Conyzicola</taxon>
    </lineage>
</organism>
<keyword evidence="1" id="KW-1133">Transmembrane helix</keyword>
<proteinExistence type="predicted"/>
<keyword evidence="1" id="KW-0812">Transmembrane</keyword>
<protein>
    <submittedName>
        <fullName evidence="2">Uncharacterized protein</fullName>
    </submittedName>
</protein>
<dbReference type="AlphaFoldDB" id="A0A916WHA0"/>